<dbReference type="Pfam" id="PF13412">
    <property type="entry name" value="HTH_24"/>
    <property type="match status" value="1"/>
</dbReference>
<dbReference type="InterPro" id="IPR000485">
    <property type="entry name" value="AsnC-type_HTH_dom"/>
</dbReference>
<dbReference type="InterPro" id="IPR036388">
    <property type="entry name" value="WH-like_DNA-bd_sf"/>
</dbReference>
<dbReference type="Gene3D" id="3.30.70.920">
    <property type="match status" value="1"/>
</dbReference>
<reference evidence="6" key="1">
    <citation type="journal article" date="2019" name="Int. J. Syst. Evol. Microbiol.">
        <title>The Global Catalogue of Microorganisms (GCM) 10K type strain sequencing project: providing services to taxonomists for standard genome sequencing and annotation.</title>
        <authorList>
            <consortium name="The Broad Institute Genomics Platform"/>
            <consortium name="The Broad Institute Genome Sequencing Center for Infectious Disease"/>
            <person name="Wu L."/>
            <person name="Ma J."/>
        </authorList>
    </citation>
    <scope>NUCLEOTIDE SEQUENCE [LARGE SCALE GENOMIC DNA]</scope>
    <source>
        <strain evidence="6">KCTC 52239</strain>
    </source>
</reference>
<proteinExistence type="predicted"/>
<dbReference type="PANTHER" id="PTHR30154:SF34">
    <property type="entry name" value="TRANSCRIPTIONAL REGULATOR AZLB"/>
    <property type="match status" value="1"/>
</dbReference>
<dbReference type="SUPFAM" id="SSF46785">
    <property type="entry name" value="Winged helix' DNA-binding domain"/>
    <property type="match status" value="1"/>
</dbReference>
<dbReference type="SUPFAM" id="SSF54909">
    <property type="entry name" value="Dimeric alpha+beta barrel"/>
    <property type="match status" value="1"/>
</dbReference>
<dbReference type="SMART" id="SM00344">
    <property type="entry name" value="HTH_ASNC"/>
    <property type="match status" value="1"/>
</dbReference>
<evidence type="ECO:0000256" key="2">
    <source>
        <dbReference type="ARBA" id="ARBA00023125"/>
    </source>
</evidence>
<name>A0ABV7IE35_9RHOB</name>
<evidence type="ECO:0000256" key="3">
    <source>
        <dbReference type="ARBA" id="ARBA00023163"/>
    </source>
</evidence>
<keyword evidence="6" id="KW-1185">Reference proteome</keyword>
<accession>A0ABV7IE35</accession>
<evidence type="ECO:0000256" key="1">
    <source>
        <dbReference type="ARBA" id="ARBA00023015"/>
    </source>
</evidence>
<dbReference type="Pfam" id="PF01037">
    <property type="entry name" value="AsnC_trans_reg"/>
    <property type="match status" value="1"/>
</dbReference>
<dbReference type="InterPro" id="IPR036390">
    <property type="entry name" value="WH_DNA-bd_sf"/>
</dbReference>
<organism evidence="5 6">
    <name type="scientific">Paracoccus fontiphilus</name>
    <dbReference type="NCBI Taxonomy" id="1815556"/>
    <lineage>
        <taxon>Bacteria</taxon>
        <taxon>Pseudomonadati</taxon>
        <taxon>Pseudomonadota</taxon>
        <taxon>Alphaproteobacteria</taxon>
        <taxon>Rhodobacterales</taxon>
        <taxon>Paracoccaceae</taxon>
        <taxon>Paracoccus</taxon>
    </lineage>
</organism>
<dbReference type="PRINTS" id="PR00033">
    <property type="entry name" value="HTHASNC"/>
</dbReference>
<dbReference type="RefSeq" id="WP_207471851.1">
    <property type="nucleotide sequence ID" value="NZ_JAFNAW010000091.1"/>
</dbReference>
<dbReference type="EMBL" id="JBHRTE010000048">
    <property type="protein sequence ID" value="MFC3168808.1"/>
    <property type="molecule type" value="Genomic_DNA"/>
</dbReference>
<evidence type="ECO:0000313" key="5">
    <source>
        <dbReference type="EMBL" id="MFC3168808.1"/>
    </source>
</evidence>
<evidence type="ECO:0000259" key="4">
    <source>
        <dbReference type="PROSITE" id="PS50956"/>
    </source>
</evidence>
<dbReference type="Proteomes" id="UP001595557">
    <property type="component" value="Unassembled WGS sequence"/>
</dbReference>
<protein>
    <submittedName>
        <fullName evidence="5">Lrp/AsnC family transcriptional regulator</fullName>
    </submittedName>
</protein>
<dbReference type="PANTHER" id="PTHR30154">
    <property type="entry name" value="LEUCINE-RESPONSIVE REGULATORY PROTEIN"/>
    <property type="match status" value="1"/>
</dbReference>
<dbReference type="Gene3D" id="1.10.10.10">
    <property type="entry name" value="Winged helix-like DNA-binding domain superfamily/Winged helix DNA-binding domain"/>
    <property type="match status" value="1"/>
</dbReference>
<evidence type="ECO:0000313" key="6">
    <source>
        <dbReference type="Proteomes" id="UP001595557"/>
    </source>
</evidence>
<dbReference type="InterPro" id="IPR019888">
    <property type="entry name" value="Tscrpt_reg_AsnC-like"/>
</dbReference>
<dbReference type="InterPro" id="IPR011008">
    <property type="entry name" value="Dimeric_a/b-barrel"/>
</dbReference>
<keyword evidence="1" id="KW-0805">Transcription regulation</keyword>
<comment type="caution">
    <text evidence="5">The sequence shown here is derived from an EMBL/GenBank/DDBJ whole genome shotgun (WGS) entry which is preliminary data.</text>
</comment>
<keyword evidence="3" id="KW-0804">Transcription</keyword>
<keyword evidence="2" id="KW-0238">DNA-binding</keyword>
<feature type="domain" description="HTH asnC-type" evidence="4">
    <location>
        <begin position="7"/>
        <end position="68"/>
    </location>
</feature>
<gene>
    <name evidence="5" type="ORF">ACFOD7_12190</name>
</gene>
<dbReference type="PROSITE" id="PS50956">
    <property type="entry name" value="HTH_ASNC_2"/>
    <property type="match status" value="1"/>
</dbReference>
<sequence length="156" mass="17102">MNGPIQLDALDERILAALQRDGSLSSAALADQVSASPASCWRRVKALEAAGILGPAVRLVSPEAVGRDLDVFCQIRMRSQDAAARQDFQRAMSVEPTVLEVYSISGDWDYLLHLVVRGMKDYEDILMHRILAHRSVATASSVFALRRVKHTTAVPC</sequence>
<dbReference type="InterPro" id="IPR019887">
    <property type="entry name" value="Tscrpt_reg_AsnC/Lrp_C"/>
</dbReference>